<evidence type="ECO:0000256" key="9">
    <source>
        <dbReference type="RuleBase" id="RU361169"/>
    </source>
</evidence>
<keyword evidence="4" id="KW-0964">Secreted</keyword>
<accession>A0ABD1NRM9</accession>
<comment type="similarity">
    <text evidence="2 9">Belongs to the glycosyl hydrolase 28 family.</text>
</comment>
<keyword evidence="7" id="KW-0961">Cell wall biogenesis/degradation</keyword>
<dbReference type="PANTHER" id="PTHR31375">
    <property type="match status" value="1"/>
</dbReference>
<comment type="caution">
    <text evidence="11">The sequence shown here is derived from an EMBL/GenBank/DDBJ whole genome shotgun (WGS) entry which is preliminary data.</text>
</comment>
<feature type="chain" id="PRO_5044723378" evidence="10">
    <location>
        <begin position="27"/>
        <end position="406"/>
    </location>
</feature>
<evidence type="ECO:0000256" key="10">
    <source>
        <dbReference type="SAM" id="SignalP"/>
    </source>
</evidence>
<dbReference type="InterPro" id="IPR000743">
    <property type="entry name" value="Glyco_hydro_28"/>
</dbReference>
<dbReference type="Pfam" id="PF00295">
    <property type="entry name" value="Glyco_hydro_28"/>
    <property type="match status" value="1"/>
</dbReference>
<evidence type="ECO:0000313" key="11">
    <source>
        <dbReference type="EMBL" id="KAL2454292.1"/>
    </source>
</evidence>
<keyword evidence="5 9" id="KW-0378">Hydrolase</keyword>
<evidence type="ECO:0000313" key="13">
    <source>
        <dbReference type="EMBL" id="KAL2485788.1"/>
    </source>
</evidence>
<protein>
    <submittedName>
        <fullName evidence="11">Exopolygalacturonase</fullName>
    </submittedName>
</protein>
<keyword evidence="10" id="KW-0732">Signal</keyword>
<dbReference type="InterPro" id="IPR011050">
    <property type="entry name" value="Pectin_lyase_fold/virulence"/>
</dbReference>
<reference evidence="14" key="1">
    <citation type="submission" date="2024-07" db="EMBL/GenBank/DDBJ databases">
        <title>Two chromosome-level genome assemblies of Korean endemic species Abeliophyllum distichum and Forsythia ovata (Oleaceae).</title>
        <authorList>
            <person name="Jang H."/>
        </authorList>
    </citation>
    <scope>NUCLEOTIDE SEQUENCE [LARGE SCALE GENOMIC DNA]</scope>
</reference>
<dbReference type="GO" id="GO:0071555">
    <property type="term" value="P:cell wall organization"/>
    <property type="evidence" value="ECO:0007669"/>
    <property type="project" value="UniProtKB-KW"/>
</dbReference>
<keyword evidence="6 9" id="KW-0326">Glycosidase</keyword>
<evidence type="ECO:0000256" key="8">
    <source>
        <dbReference type="PROSITE-ProRule" id="PRU10052"/>
    </source>
</evidence>
<dbReference type="InterPro" id="IPR012334">
    <property type="entry name" value="Pectin_lyas_fold"/>
</dbReference>
<evidence type="ECO:0000313" key="12">
    <source>
        <dbReference type="EMBL" id="KAL2454293.1"/>
    </source>
</evidence>
<dbReference type="EMBL" id="JBFOLK010000418">
    <property type="protein sequence ID" value="KAL2454293.1"/>
    <property type="molecule type" value="Genomic_DNA"/>
</dbReference>
<evidence type="ECO:0000256" key="1">
    <source>
        <dbReference type="ARBA" id="ARBA00004191"/>
    </source>
</evidence>
<comment type="subcellular location">
    <subcellularLocation>
        <location evidence="1">Secreted</location>
        <location evidence="1">Cell wall</location>
    </subcellularLocation>
</comment>
<evidence type="ECO:0000256" key="2">
    <source>
        <dbReference type="ARBA" id="ARBA00008834"/>
    </source>
</evidence>
<dbReference type="InterPro" id="IPR006626">
    <property type="entry name" value="PbH1"/>
</dbReference>
<dbReference type="FunFam" id="2.160.20.10:FF:000004">
    <property type="entry name" value="Pectin lyase-like superfamily protein"/>
    <property type="match status" value="1"/>
</dbReference>
<evidence type="ECO:0000256" key="7">
    <source>
        <dbReference type="ARBA" id="ARBA00023316"/>
    </source>
</evidence>
<dbReference type="AlphaFoldDB" id="A0ABD1NRM9"/>
<proteinExistence type="inferred from homology"/>
<keyword evidence="14" id="KW-1185">Reference proteome</keyword>
<organism evidence="11 14">
    <name type="scientific">Abeliophyllum distichum</name>
    <dbReference type="NCBI Taxonomy" id="126358"/>
    <lineage>
        <taxon>Eukaryota</taxon>
        <taxon>Viridiplantae</taxon>
        <taxon>Streptophyta</taxon>
        <taxon>Embryophyta</taxon>
        <taxon>Tracheophyta</taxon>
        <taxon>Spermatophyta</taxon>
        <taxon>Magnoliopsida</taxon>
        <taxon>eudicotyledons</taxon>
        <taxon>Gunneridae</taxon>
        <taxon>Pentapetalae</taxon>
        <taxon>asterids</taxon>
        <taxon>lamiids</taxon>
        <taxon>Lamiales</taxon>
        <taxon>Oleaceae</taxon>
        <taxon>Forsythieae</taxon>
        <taxon>Abeliophyllum</taxon>
    </lineage>
</organism>
<dbReference type="Proteomes" id="UP001604336">
    <property type="component" value="Unassembled WGS sequence"/>
</dbReference>
<evidence type="ECO:0000313" key="14">
    <source>
        <dbReference type="Proteomes" id="UP001604336"/>
    </source>
</evidence>
<evidence type="ECO:0000256" key="5">
    <source>
        <dbReference type="ARBA" id="ARBA00022801"/>
    </source>
</evidence>
<feature type="signal peptide" evidence="10">
    <location>
        <begin position="1"/>
        <end position="26"/>
    </location>
</feature>
<dbReference type="SMART" id="SM00710">
    <property type="entry name" value="PbH1"/>
    <property type="match status" value="4"/>
</dbReference>
<gene>
    <name evidence="13" type="ORF">Adt_30544</name>
    <name evidence="11" type="ORF">Adt_48207</name>
    <name evidence="12" type="ORF">Adt_48208</name>
</gene>
<keyword evidence="3" id="KW-0134">Cell wall</keyword>
<evidence type="ECO:0000256" key="6">
    <source>
        <dbReference type="ARBA" id="ARBA00023295"/>
    </source>
</evidence>
<dbReference type="GO" id="GO:0004553">
    <property type="term" value="F:hydrolase activity, hydrolyzing O-glycosyl compounds"/>
    <property type="evidence" value="ECO:0007669"/>
    <property type="project" value="UniProtKB-ARBA"/>
</dbReference>
<sequence length="406" mass="42227">MAVPRECGIKICLLLGLALLTIGVESTPSNGVRRGLVGETIFDVSKYGAKADGKSDNSQAFIEAWNAACKSTGSAKVVIPKGDFVAGEIVFQGPCTADKPITIEIQGNVLASTDISVYSSGIWIKLNEIDGLVVNGGGTINGRGKSSWKLGGGNNEGSLLPVSLVFEKVTNSEMHNLNFVDSMGFHLKVTDSDTITISNVKITAPGDSPNTDGIHMSSSSNVKFTDSVVGTGDDCVSIGHGTTNILVSGITCGPGHGLSVGSLGKRPEEKDVQGISVINCTLIGTTNGARIKTYHASPSLQASGIIYKDIIVTDVQNPIIIDQHYNSNQNSEQSKVKISDVHFINIKGTTVSKIPVDINCSEAVPCEGVELADIDLTPSGSAGPLTSACSNAKCLLKGKPIPPGCE</sequence>
<dbReference type="Gene3D" id="2.160.20.10">
    <property type="entry name" value="Single-stranded right-handed beta-helix, Pectin lyase-like"/>
    <property type="match status" value="1"/>
</dbReference>
<dbReference type="EMBL" id="JBFOLK010000418">
    <property type="protein sequence ID" value="KAL2454292.1"/>
    <property type="molecule type" value="Genomic_DNA"/>
</dbReference>
<name>A0ABD1NRM9_9LAMI</name>
<dbReference type="EMBL" id="JBFOLK010000009">
    <property type="protein sequence ID" value="KAL2485788.1"/>
    <property type="molecule type" value="Genomic_DNA"/>
</dbReference>
<dbReference type="SUPFAM" id="SSF51126">
    <property type="entry name" value="Pectin lyase-like"/>
    <property type="match status" value="1"/>
</dbReference>
<evidence type="ECO:0000256" key="4">
    <source>
        <dbReference type="ARBA" id="ARBA00022525"/>
    </source>
</evidence>
<dbReference type="PROSITE" id="PS00502">
    <property type="entry name" value="POLYGALACTURONASE"/>
    <property type="match status" value="1"/>
</dbReference>
<feature type="active site" evidence="8">
    <location>
        <position position="256"/>
    </location>
</feature>
<evidence type="ECO:0000256" key="3">
    <source>
        <dbReference type="ARBA" id="ARBA00022512"/>
    </source>
</evidence>
<reference evidence="11" key="2">
    <citation type="submission" date="2024-07" db="EMBL/GenBank/DDBJ databases">
        <title>Two chromosome-level genome assemblies of Korean endemic species Abeliophyllum distichum and Forsythia ovata (Oleaceae).</title>
        <authorList>
            <person name="Mun J.H."/>
        </authorList>
    </citation>
    <scope>NUCLEOTIDE SEQUENCE</scope>
    <source>
        <strain evidence="11">KNKB198505000391</strain>
        <tissue evidence="11">Leaf</tissue>
    </source>
</reference>